<gene>
    <name evidence="3" type="ORF">HD841_002501</name>
</gene>
<evidence type="ECO:0000259" key="2">
    <source>
        <dbReference type="Pfam" id="PF25231"/>
    </source>
</evidence>
<comment type="caution">
    <text evidence="3">The sequence shown here is derived from an EMBL/GenBank/DDBJ whole genome shotgun (WGS) entry which is preliminary data.</text>
</comment>
<reference evidence="3 4" key="1">
    <citation type="submission" date="2020-07" db="EMBL/GenBank/DDBJ databases">
        <authorList>
            <person name="Partida-Martinez L."/>
            <person name="Huntemann M."/>
            <person name="Clum A."/>
            <person name="Wang J."/>
            <person name="Palaniappan K."/>
            <person name="Ritter S."/>
            <person name="Chen I.-M."/>
            <person name="Stamatis D."/>
            <person name="Reddy T."/>
            <person name="O'Malley R."/>
            <person name="Daum C."/>
            <person name="Shapiro N."/>
            <person name="Ivanova N."/>
            <person name="Kyrpides N."/>
            <person name="Woyke T."/>
        </authorList>
    </citation>
    <scope>NUCLEOTIDE SEQUENCE [LARGE SCALE GENOMIC DNA]</scope>
    <source>
        <strain evidence="3 4">AS2.3</strain>
    </source>
</reference>
<accession>A0A7Y9FNX9</accession>
<feature type="transmembrane region" description="Helical" evidence="1">
    <location>
        <begin position="97"/>
        <end position="125"/>
    </location>
</feature>
<name>A0A7Y9FNX9_9SPHN</name>
<feature type="transmembrane region" description="Helical" evidence="1">
    <location>
        <begin position="193"/>
        <end position="214"/>
    </location>
</feature>
<evidence type="ECO:0000313" key="3">
    <source>
        <dbReference type="EMBL" id="NYD90704.1"/>
    </source>
</evidence>
<dbReference type="InterPro" id="IPR057169">
    <property type="entry name" value="DUF7847"/>
</dbReference>
<feature type="transmembrane region" description="Helical" evidence="1">
    <location>
        <begin position="54"/>
        <end position="76"/>
    </location>
</feature>
<proteinExistence type="predicted"/>
<keyword evidence="1" id="KW-0812">Transmembrane</keyword>
<evidence type="ECO:0000313" key="4">
    <source>
        <dbReference type="Proteomes" id="UP000517753"/>
    </source>
</evidence>
<keyword evidence="1" id="KW-0472">Membrane</keyword>
<keyword evidence="4" id="KW-1185">Reference proteome</keyword>
<feature type="transmembrane region" description="Helical" evidence="1">
    <location>
        <begin position="145"/>
        <end position="172"/>
    </location>
</feature>
<dbReference type="EMBL" id="JACCBY010000003">
    <property type="protein sequence ID" value="NYD90704.1"/>
    <property type="molecule type" value="Genomic_DNA"/>
</dbReference>
<organism evidence="3 4">
    <name type="scientific">Sphingomonas melonis</name>
    <dbReference type="NCBI Taxonomy" id="152682"/>
    <lineage>
        <taxon>Bacteria</taxon>
        <taxon>Pseudomonadati</taxon>
        <taxon>Pseudomonadota</taxon>
        <taxon>Alphaproteobacteria</taxon>
        <taxon>Sphingomonadales</taxon>
        <taxon>Sphingomonadaceae</taxon>
        <taxon>Sphingomonas</taxon>
    </lineage>
</organism>
<dbReference type="Proteomes" id="UP000517753">
    <property type="component" value="Unassembled WGS sequence"/>
</dbReference>
<evidence type="ECO:0000256" key="1">
    <source>
        <dbReference type="SAM" id="Phobius"/>
    </source>
</evidence>
<keyword evidence="1" id="KW-1133">Transmembrane helix</keyword>
<reference evidence="3 4" key="2">
    <citation type="submission" date="2020-08" db="EMBL/GenBank/DDBJ databases">
        <title>The Agave Microbiome: Exploring the role of microbial communities in plant adaptations to desert environments.</title>
        <authorList>
            <person name="Partida-Martinez L.P."/>
        </authorList>
    </citation>
    <scope>NUCLEOTIDE SEQUENCE [LARGE SCALE GENOMIC DNA]</scope>
    <source>
        <strain evidence="3 4">AS2.3</strain>
    </source>
</reference>
<sequence>MVKMGNVWDRSAEVLNGRGGMLAGIAALSLYVPQLVNAAWTTFAPPSSMTTAMIGLVIVVSAAVVAIWGQLALIAASLDPATDRRAAIAQANSRLAAALLVAVVLTIVITIAFLPSIVLLIRAGFDYQALAAGTPMAPTNPGAAGLAGLYAFMLGLVLLFVGARMLPLYAVVLHERLGVAAIARCWRLTRRHTWRLVGAVLLFVVVLMIATWAAQMVSGLIFRLALGADAQKTVAFLAAAVGQAVSTALTLVAIVFSAQLYVALLARERLLREKATRGEVQA</sequence>
<dbReference type="RefSeq" id="WP_179509149.1">
    <property type="nucleotide sequence ID" value="NZ_JACCBY010000003.1"/>
</dbReference>
<dbReference type="Pfam" id="PF25231">
    <property type="entry name" value="DUF7847"/>
    <property type="match status" value="1"/>
</dbReference>
<feature type="transmembrane region" description="Helical" evidence="1">
    <location>
        <begin position="234"/>
        <end position="264"/>
    </location>
</feature>
<protein>
    <submittedName>
        <fullName evidence="3">Magnesium-transporting ATPase (P-type)</fullName>
    </submittedName>
</protein>
<dbReference type="AlphaFoldDB" id="A0A7Y9FNX9"/>
<feature type="domain" description="DUF7847" evidence="2">
    <location>
        <begin position="22"/>
        <end position="264"/>
    </location>
</feature>